<evidence type="ECO:0000256" key="1">
    <source>
        <dbReference type="SAM" id="MobiDB-lite"/>
    </source>
</evidence>
<name>A0A8S3X9R4_PARAO</name>
<evidence type="ECO:0000313" key="2">
    <source>
        <dbReference type="EMBL" id="CAG5001338.1"/>
    </source>
</evidence>
<protein>
    <submittedName>
        <fullName evidence="2">(apollo) hypothetical protein</fullName>
    </submittedName>
</protein>
<keyword evidence="3" id="KW-1185">Reference proteome</keyword>
<feature type="compositionally biased region" description="Low complexity" evidence="1">
    <location>
        <begin position="32"/>
        <end position="45"/>
    </location>
</feature>
<comment type="caution">
    <text evidence="2">The sequence shown here is derived from an EMBL/GenBank/DDBJ whole genome shotgun (WGS) entry which is preliminary data.</text>
</comment>
<dbReference type="OrthoDB" id="7426251at2759"/>
<gene>
    <name evidence="2" type="ORF">PAPOLLO_LOCUS13891</name>
</gene>
<dbReference type="AlphaFoldDB" id="A0A8S3X9R4"/>
<organism evidence="2 3">
    <name type="scientific">Parnassius apollo</name>
    <name type="common">Apollo butterfly</name>
    <name type="synonym">Papilio apollo</name>
    <dbReference type="NCBI Taxonomy" id="110799"/>
    <lineage>
        <taxon>Eukaryota</taxon>
        <taxon>Metazoa</taxon>
        <taxon>Ecdysozoa</taxon>
        <taxon>Arthropoda</taxon>
        <taxon>Hexapoda</taxon>
        <taxon>Insecta</taxon>
        <taxon>Pterygota</taxon>
        <taxon>Neoptera</taxon>
        <taxon>Endopterygota</taxon>
        <taxon>Lepidoptera</taxon>
        <taxon>Glossata</taxon>
        <taxon>Ditrysia</taxon>
        <taxon>Papilionoidea</taxon>
        <taxon>Papilionidae</taxon>
        <taxon>Parnassiinae</taxon>
        <taxon>Parnassini</taxon>
        <taxon>Parnassius</taxon>
        <taxon>Parnassius</taxon>
    </lineage>
</organism>
<feature type="region of interest" description="Disordered" evidence="1">
    <location>
        <begin position="181"/>
        <end position="223"/>
    </location>
</feature>
<sequence length="343" mass="37465">MAAFSDPKDAENTKRRVQNHVQDLIAQNWHPTSETDPSTSSASRSSYNTAWSIFDQFMSTTVTKQQGTPLSKAIKEVQKYVDDDILPRKDSSEPPAVAADADQNVPPPPRAAQPPTILADGALEQVLRHNVCASAKELAGLRNGTVWLTSRGEILRTLPRPAHFRSAAYPAADARQIAENIGAPADVDESRRESVDLSGHTSLEIVTPDTTTASDRPPEPAERSKIKYISARSVKTRMVSFQSSTPTTAPYSALCEQLSALTTTTDKAAVQPLLTSRSPLARDLPSMQMILAYMSGSNASHIETAAVVRGLCYAMAACPDMYDFDRTTKHFLRRETRQETLPP</sequence>
<dbReference type="Proteomes" id="UP000691718">
    <property type="component" value="Unassembled WGS sequence"/>
</dbReference>
<accession>A0A8S3X9R4</accession>
<feature type="region of interest" description="Disordered" evidence="1">
    <location>
        <begin position="84"/>
        <end position="113"/>
    </location>
</feature>
<reference evidence="2" key="1">
    <citation type="submission" date="2021-04" db="EMBL/GenBank/DDBJ databases">
        <authorList>
            <person name="Tunstrom K."/>
        </authorList>
    </citation>
    <scope>NUCLEOTIDE SEQUENCE</scope>
</reference>
<feature type="region of interest" description="Disordered" evidence="1">
    <location>
        <begin position="1"/>
        <end position="45"/>
    </location>
</feature>
<proteinExistence type="predicted"/>
<dbReference type="EMBL" id="CAJQZP010000945">
    <property type="protein sequence ID" value="CAG5001338.1"/>
    <property type="molecule type" value="Genomic_DNA"/>
</dbReference>
<evidence type="ECO:0000313" key="3">
    <source>
        <dbReference type="Proteomes" id="UP000691718"/>
    </source>
</evidence>
<feature type="compositionally biased region" description="Basic and acidic residues" evidence="1">
    <location>
        <begin position="1"/>
        <end position="14"/>
    </location>
</feature>